<dbReference type="OrthoDB" id="9131059at2"/>
<dbReference type="InterPro" id="IPR018046">
    <property type="entry name" value="Pili_assmbl_chaperone_CS"/>
</dbReference>
<dbReference type="AlphaFoldDB" id="A0A014Q2I2"/>
<keyword evidence="12" id="KW-1185">Reference proteome</keyword>
<dbReference type="Proteomes" id="UP000019918">
    <property type="component" value="Unassembled WGS sequence"/>
</dbReference>
<comment type="similarity">
    <text evidence="2 8">Belongs to the periplasmic pilus chaperone family.</text>
</comment>
<evidence type="ECO:0000256" key="1">
    <source>
        <dbReference type="ARBA" id="ARBA00004418"/>
    </source>
</evidence>
<evidence type="ECO:0000256" key="8">
    <source>
        <dbReference type="RuleBase" id="RU003918"/>
    </source>
</evidence>
<dbReference type="InterPro" id="IPR050643">
    <property type="entry name" value="Periplasmic_pilus_chap"/>
</dbReference>
<dbReference type="EMBL" id="JFHN01000010">
    <property type="protein sequence ID" value="EXU77357.1"/>
    <property type="molecule type" value="Genomic_DNA"/>
</dbReference>
<name>A0A014Q2I2_9GAMM</name>
<reference evidence="11 12" key="1">
    <citation type="submission" date="2014-02" db="EMBL/GenBank/DDBJ databases">
        <title>Draft genome of Erwinia mallotivora strain BT-MARDI, a papaya dieback pathogen.</title>
        <authorList>
            <person name="Redzuan R."/>
            <person name="Abu Bakar N."/>
            <person name="Badrun R."/>
            <person name="Mohd Raih M.F."/>
            <person name="Rozano L."/>
            <person name="Mat Amin N."/>
        </authorList>
    </citation>
    <scope>NUCLEOTIDE SEQUENCE [LARGE SCALE GENOMIC DNA]</scope>
    <source>
        <strain evidence="11 12">BT-MARDI</strain>
    </source>
</reference>
<dbReference type="InterPro" id="IPR016147">
    <property type="entry name" value="Pili_assmbl_chaperone_N"/>
</dbReference>
<dbReference type="PANTHER" id="PTHR30251:SF9">
    <property type="entry name" value="CHAPERONE PROTEIN CAF1M"/>
    <property type="match status" value="1"/>
</dbReference>
<evidence type="ECO:0000259" key="10">
    <source>
        <dbReference type="Pfam" id="PF02753"/>
    </source>
</evidence>
<dbReference type="InterPro" id="IPR008962">
    <property type="entry name" value="PapD-like_sf"/>
</dbReference>
<comment type="subcellular location">
    <subcellularLocation>
        <location evidence="1 8">Periplasm</location>
    </subcellularLocation>
</comment>
<evidence type="ECO:0000313" key="11">
    <source>
        <dbReference type="EMBL" id="EXU77357.1"/>
    </source>
</evidence>
<feature type="domain" description="Pili assembly chaperone C-terminal" evidence="10">
    <location>
        <begin position="163"/>
        <end position="219"/>
    </location>
</feature>
<evidence type="ECO:0000256" key="5">
    <source>
        <dbReference type="ARBA" id="ARBA00022764"/>
    </source>
</evidence>
<dbReference type="InterPro" id="IPR036316">
    <property type="entry name" value="Pili_assmbl_chap_C_dom_sf"/>
</dbReference>
<dbReference type="PRINTS" id="PR00969">
    <property type="entry name" value="CHAPERONPILI"/>
</dbReference>
<keyword evidence="6 8" id="KW-0143">Chaperone</keyword>
<organism evidence="11 12">
    <name type="scientific">Erwinia mallotivora</name>
    <dbReference type="NCBI Taxonomy" id="69222"/>
    <lineage>
        <taxon>Bacteria</taxon>
        <taxon>Pseudomonadati</taxon>
        <taxon>Pseudomonadota</taxon>
        <taxon>Gammaproteobacteria</taxon>
        <taxon>Enterobacterales</taxon>
        <taxon>Erwiniaceae</taxon>
        <taxon>Erwinia</taxon>
    </lineage>
</organism>
<keyword evidence="3" id="KW-1029">Fimbrium biogenesis</keyword>
<keyword evidence="4" id="KW-0732">Signal</keyword>
<keyword evidence="7" id="KW-0393">Immunoglobulin domain</keyword>
<dbReference type="PATRIC" id="fig|69222.5.peg.23"/>
<dbReference type="GO" id="GO:0030288">
    <property type="term" value="C:outer membrane-bounded periplasmic space"/>
    <property type="evidence" value="ECO:0007669"/>
    <property type="project" value="InterPro"/>
</dbReference>
<dbReference type="InterPro" id="IPR001829">
    <property type="entry name" value="Pili_assmbl_chaperone_bac"/>
</dbReference>
<dbReference type="FunFam" id="2.60.40.10:FF:000458">
    <property type="entry name" value="Molecular chaperone FimC"/>
    <property type="match status" value="1"/>
</dbReference>
<evidence type="ECO:0000256" key="4">
    <source>
        <dbReference type="ARBA" id="ARBA00022729"/>
    </source>
</evidence>
<evidence type="ECO:0000256" key="2">
    <source>
        <dbReference type="ARBA" id="ARBA00007399"/>
    </source>
</evidence>
<dbReference type="STRING" id="69222.BG55_00040"/>
<dbReference type="SUPFAM" id="SSF49584">
    <property type="entry name" value="Periplasmic chaperone C-domain"/>
    <property type="match status" value="1"/>
</dbReference>
<dbReference type="RefSeq" id="WP_034932819.1">
    <property type="nucleotide sequence ID" value="NZ_JFHN01000010.1"/>
</dbReference>
<dbReference type="InterPro" id="IPR013783">
    <property type="entry name" value="Ig-like_fold"/>
</dbReference>
<evidence type="ECO:0000259" key="9">
    <source>
        <dbReference type="Pfam" id="PF00345"/>
    </source>
</evidence>
<keyword evidence="5" id="KW-0574">Periplasm</keyword>
<evidence type="ECO:0000256" key="3">
    <source>
        <dbReference type="ARBA" id="ARBA00022558"/>
    </source>
</evidence>
<comment type="caution">
    <text evidence="11">The sequence shown here is derived from an EMBL/GenBank/DDBJ whole genome shotgun (WGS) entry which is preliminary data.</text>
</comment>
<dbReference type="Pfam" id="PF00345">
    <property type="entry name" value="PapD_N"/>
    <property type="match status" value="1"/>
</dbReference>
<evidence type="ECO:0000313" key="12">
    <source>
        <dbReference type="Proteomes" id="UP000019918"/>
    </source>
</evidence>
<evidence type="ECO:0000256" key="7">
    <source>
        <dbReference type="ARBA" id="ARBA00023319"/>
    </source>
</evidence>
<sequence>MRYVHIFLLSVVLSVTGRVNAGVIIGGSRLVYESSKKEKSISVENPDKSPFLIQSWIEDAEGNNIRQASPFIITPPLFRLDGGQKNLLRIVRTTTQLPQDKESLFWLNIKSIPSKSANDKNTLQIAIRSRLKLFYRPDMLKDSSPEDYGNKLFWQAQNGQLKVTNPSSYFMNFLFIKINDHKIIDGGLIAPLSSATFKLPDHIQSGDISWKLINDYGGTGQLHHSRI</sequence>
<dbReference type="InterPro" id="IPR016148">
    <property type="entry name" value="Pili_assmbl_chaperone_C"/>
</dbReference>
<dbReference type="GO" id="GO:0071555">
    <property type="term" value="P:cell wall organization"/>
    <property type="evidence" value="ECO:0007669"/>
    <property type="project" value="InterPro"/>
</dbReference>
<evidence type="ECO:0000256" key="6">
    <source>
        <dbReference type="ARBA" id="ARBA00023186"/>
    </source>
</evidence>
<protein>
    <submittedName>
        <fullName evidence="11">Long polar fimbrial chaperone LpfB</fullName>
    </submittedName>
</protein>
<proteinExistence type="inferred from homology"/>
<dbReference type="Pfam" id="PF02753">
    <property type="entry name" value="PapD_C"/>
    <property type="match status" value="1"/>
</dbReference>
<dbReference type="PROSITE" id="PS00635">
    <property type="entry name" value="PILI_CHAPERONE"/>
    <property type="match status" value="1"/>
</dbReference>
<feature type="domain" description="Pili assembly chaperone N-terminal" evidence="9">
    <location>
        <begin position="22"/>
        <end position="140"/>
    </location>
</feature>
<dbReference type="Gene3D" id="2.60.40.10">
    <property type="entry name" value="Immunoglobulins"/>
    <property type="match status" value="2"/>
</dbReference>
<dbReference type="SUPFAM" id="SSF49354">
    <property type="entry name" value="PapD-like"/>
    <property type="match status" value="1"/>
</dbReference>
<accession>A0A014Q2I2</accession>
<dbReference type="PANTHER" id="PTHR30251">
    <property type="entry name" value="PILUS ASSEMBLY CHAPERONE"/>
    <property type="match status" value="1"/>
</dbReference>
<gene>
    <name evidence="11" type="ORF">BG55_00040</name>
</gene>